<evidence type="ECO:0000313" key="2">
    <source>
        <dbReference type="Proteomes" id="UP001219525"/>
    </source>
</evidence>
<comment type="caution">
    <text evidence="1">The sequence shown here is derived from an EMBL/GenBank/DDBJ whole genome shotgun (WGS) entry which is preliminary data.</text>
</comment>
<gene>
    <name evidence="1" type="ORF">GGX14DRAFT_399159</name>
</gene>
<name>A0AAD6VBY9_9AGAR</name>
<evidence type="ECO:0000313" key="1">
    <source>
        <dbReference type="EMBL" id="KAJ7202779.1"/>
    </source>
</evidence>
<dbReference type="EMBL" id="JARJCW010000053">
    <property type="protein sequence ID" value="KAJ7202779.1"/>
    <property type="molecule type" value="Genomic_DNA"/>
</dbReference>
<dbReference type="Proteomes" id="UP001219525">
    <property type="component" value="Unassembled WGS sequence"/>
</dbReference>
<accession>A0AAD6VBY9</accession>
<dbReference type="AlphaFoldDB" id="A0AAD6VBY9"/>
<sequence>MQRRPRLSTRVTASPPGVTKARVWITAPSQQGHSWAATACRRCRSFCLPTSSMRLPTAAQLSSQWSPPRGLHTGWSARVFGNPAECAHTRWRQILPSSTLGGELGMSASDGELPTSPPFVARDRFRRRAQTLSLGSPPTPVPRDSLHPLLSSHPTCLFIPFHYTKSLIWGARSLETRARTTPGRLLGTGRASLKTYSVLLARFIFIQWPPPCFYIAHSLCSVALDASGLPLLHITFLCLRASTRGLIWGARFLRHAPIPETYSGPVELPSFLPRFSRVSSSAHLSPASCARSSRQAALPVDVSCLALPHLPVLLAGWHRGSPKPVTARALSNSASSRARLIQGSLHLCAGELGTPPALADTLGYELCRFRAQDGYGDSQARSQRRERRQRTILWMLIAGPSHGLRKGSGSQLRPRRYVGGTILEHEQSDCERYHRVGFPILQCRNPYSRNTARDLPSFLSRFAAPRYIVRVVGQSMPSGVGGQTKPTWRFVYTQGVWGLAYESYMGISCLTVRRLRRITKPGAQWECERQRTANYPIALGVPFLLLHGPVWRFVSAKGDWEAMICGVRSMENGQEYDSYVREPIRLGSACYSSRELGFTDVKGDWGPSRCRVADSWPASVVKHGQTSASAVSTAPANAAALPMFASPVPRAPLVAGPYHGLRKGSQLRPRLYVGGHGIEQCSGGLRSVIQRTILWDVSARRSVMGANERGMPRWSATYTVDANSNMYHFLKLIVRARSRWYHPPSLRTFCNFHIGDD</sequence>
<protein>
    <submittedName>
        <fullName evidence="1">Uncharacterized protein</fullName>
    </submittedName>
</protein>
<organism evidence="1 2">
    <name type="scientific">Mycena pura</name>
    <dbReference type="NCBI Taxonomy" id="153505"/>
    <lineage>
        <taxon>Eukaryota</taxon>
        <taxon>Fungi</taxon>
        <taxon>Dikarya</taxon>
        <taxon>Basidiomycota</taxon>
        <taxon>Agaricomycotina</taxon>
        <taxon>Agaricomycetes</taxon>
        <taxon>Agaricomycetidae</taxon>
        <taxon>Agaricales</taxon>
        <taxon>Marasmiineae</taxon>
        <taxon>Mycenaceae</taxon>
        <taxon>Mycena</taxon>
    </lineage>
</organism>
<proteinExistence type="predicted"/>
<reference evidence="1" key="1">
    <citation type="submission" date="2023-03" db="EMBL/GenBank/DDBJ databases">
        <title>Massive genome expansion in bonnet fungi (Mycena s.s.) driven by repeated elements and novel gene families across ecological guilds.</title>
        <authorList>
            <consortium name="Lawrence Berkeley National Laboratory"/>
            <person name="Harder C.B."/>
            <person name="Miyauchi S."/>
            <person name="Viragh M."/>
            <person name="Kuo A."/>
            <person name="Thoen E."/>
            <person name="Andreopoulos B."/>
            <person name="Lu D."/>
            <person name="Skrede I."/>
            <person name="Drula E."/>
            <person name="Henrissat B."/>
            <person name="Morin E."/>
            <person name="Kohler A."/>
            <person name="Barry K."/>
            <person name="LaButti K."/>
            <person name="Morin E."/>
            <person name="Salamov A."/>
            <person name="Lipzen A."/>
            <person name="Mereny Z."/>
            <person name="Hegedus B."/>
            <person name="Baldrian P."/>
            <person name="Stursova M."/>
            <person name="Weitz H."/>
            <person name="Taylor A."/>
            <person name="Grigoriev I.V."/>
            <person name="Nagy L.G."/>
            <person name="Martin F."/>
            <person name="Kauserud H."/>
        </authorList>
    </citation>
    <scope>NUCLEOTIDE SEQUENCE</scope>
    <source>
        <strain evidence="1">9144</strain>
    </source>
</reference>
<keyword evidence="2" id="KW-1185">Reference proteome</keyword>